<protein>
    <recommendedName>
        <fullName evidence="5">alpha,alpha-trehalase</fullName>
        <ecNumber evidence="5">3.2.1.28</ecNumber>
    </recommendedName>
</protein>
<dbReference type="Pfam" id="PF03632">
    <property type="entry name" value="Glyco_hydro_65m"/>
    <property type="match status" value="1"/>
</dbReference>
<dbReference type="Pfam" id="PF03636">
    <property type="entry name" value="Glyco_hydro_65N"/>
    <property type="match status" value="1"/>
</dbReference>
<evidence type="ECO:0000256" key="7">
    <source>
        <dbReference type="ARBA" id="ARBA00022801"/>
    </source>
</evidence>
<accession>W0TEC0</accession>
<evidence type="ECO:0000256" key="1">
    <source>
        <dbReference type="ARBA" id="ARBA00001576"/>
    </source>
</evidence>
<evidence type="ECO:0000313" key="12">
    <source>
        <dbReference type="EMBL" id="BAO41987.1"/>
    </source>
</evidence>
<comment type="catalytic activity">
    <reaction evidence="1">
        <text>alpha,alpha-trehalose + H2O = alpha-D-glucose + beta-D-glucose</text>
        <dbReference type="Rhea" id="RHEA:32675"/>
        <dbReference type="ChEBI" id="CHEBI:15377"/>
        <dbReference type="ChEBI" id="CHEBI:15903"/>
        <dbReference type="ChEBI" id="CHEBI:16551"/>
        <dbReference type="ChEBI" id="CHEBI:17925"/>
        <dbReference type="EC" id="3.2.1.28"/>
    </reaction>
</comment>
<dbReference type="PANTHER" id="PTHR11051:SF8">
    <property type="entry name" value="PROTEIN-GLUCOSYLGALACTOSYLHYDROXYLYSINE GLUCOSIDASE"/>
    <property type="match status" value="1"/>
</dbReference>
<dbReference type="EMBL" id="AP012219">
    <property type="protein sequence ID" value="BAO41987.1"/>
    <property type="molecule type" value="Genomic_DNA"/>
</dbReference>
<evidence type="ECO:0000256" key="9">
    <source>
        <dbReference type="ARBA" id="ARBA00023180"/>
    </source>
</evidence>
<dbReference type="GO" id="GO:0042597">
    <property type="term" value="C:periplasmic space"/>
    <property type="evidence" value="ECO:0007669"/>
    <property type="project" value="UniProtKB-SubCell"/>
</dbReference>
<dbReference type="InterPro" id="IPR012341">
    <property type="entry name" value="6hp_glycosidase-like_sf"/>
</dbReference>
<dbReference type="GO" id="GO:0004555">
    <property type="term" value="F:alpha,alpha-trehalase activity"/>
    <property type="evidence" value="ECO:0007669"/>
    <property type="project" value="UniProtKB-EC"/>
</dbReference>
<dbReference type="PANTHER" id="PTHR11051">
    <property type="entry name" value="GLYCOSYL HYDROLASE-RELATED"/>
    <property type="match status" value="1"/>
</dbReference>
<gene>
    <name evidence="12" type="primary">ATH1</name>
    <name evidence="12" type="ORF">KLMA_70139</name>
</gene>
<dbReference type="SUPFAM" id="SSF48208">
    <property type="entry name" value="Six-hairpin glycosidases"/>
    <property type="match status" value="1"/>
</dbReference>
<keyword evidence="8" id="KW-0735">Signal-anchor</keyword>
<dbReference type="KEGG" id="kmx:KLMA_70139"/>
<reference evidence="12 13" key="1">
    <citation type="journal article" date="2015" name="Biotechnol. Biofuels">
        <title>Genetic basis of the highly efficient yeast Kluyveromyces marxianus: complete genome sequence and transcriptome analyses.</title>
        <authorList>
            <person name="Lertwattanasakul N."/>
            <person name="Kosaka T."/>
            <person name="Hosoyama A."/>
            <person name="Suzuki Y."/>
            <person name="Rodrussamee N."/>
            <person name="Matsutani M."/>
            <person name="Murata M."/>
            <person name="Fujimoto N."/>
            <person name="Suprayogi"/>
            <person name="Tsuchikane K."/>
            <person name="Limtong S."/>
            <person name="Fujita N."/>
            <person name="Yamada M."/>
        </authorList>
    </citation>
    <scope>NUCLEOTIDE SEQUENCE [LARGE SCALE GENOMIC DNA]</scope>
    <source>
        <strain evidence="13">DMKU3-1042 / BCC 29191 / NBRC 104275</strain>
    </source>
</reference>
<comment type="similarity">
    <text evidence="4">Belongs to the glycosyl hydrolase 65 family.</text>
</comment>
<feature type="domain" description="Glycoside hydrolase family 65 central catalytic" evidence="10">
    <location>
        <begin position="439"/>
        <end position="660"/>
    </location>
</feature>
<dbReference type="EC" id="3.2.1.28" evidence="5"/>
<name>W0TEC0_KLUMD</name>
<evidence type="ECO:0000256" key="3">
    <source>
        <dbReference type="ARBA" id="ARBA00004606"/>
    </source>
</evidence>
<dbReference type="GeneID" id="34717897"/>
<keyword evidence="6" id="KW-0574">Periplasm</keyword>
<evidence type="ECO:0000256" key="4">
    <source>
        <dbReference type="ARBA" id="ARBA00006768"/>
    </source>
</evidence>
<dbReference type="Gene3D" id="2.70.98.40">
    <property type="entry name" value="Glycoside hydrolase, family 65, N-terminal domain"/>
    <property type="match status" value="1"/>
</dbReference>
<dbReference type="VEuPathDB" id="FungiDB:KLMA_70139"/>
<keyword evidence="9" id="KW-0325">Glycoprotein</keyword>
<evidence type="ECO:0000259" key="10">
    <source>
        <dbReference type="Pfam" id="PF03632"/>
    </source>
</evidence>
<evidence type="ECO:0000256" key="2">
    <source>
        <dbReference type="ARBA" id="ARBA00004418"/>
    </source>
</evidence>
<dbReference type="RefSeq" id="XP_022677753.1">
    <property type="nucleotide sequence ID" value="XM_022821387.1"/>
</dbReference>
<evidence type="ECO:0000259" key="11">
    <source>
        <dbReference type="Pfam" id="PF03636"/>
    </source>
</evidence>
<dbReference type="InterPro" id="IPR037018">
    <property type="entry name" value="GH65_N"/>
</dbReference>
<dbReference type="InterPro" id="IPR005195">
    <property type="entry name" value="Glyco_hydro_65_M"/>
</dbReference>
<dbReference type="Gene3D" id="1.50.10.10">
    <property type="match status" value="1"/>
</dbReference>
<comment type="subcellular location">
    <subcellularLocation>
        <location evidence="3">Membrane</location>
        <topology evidence="3">Single-pass type II membrane protein</topology>
    </subcellularLocation>
    <subcellularLocation>
        <location evidence="2">Periplasm</location>
    </subcellularLocation>
</comment>
<sequence>MIIIPLVVLVFTVLAPVYFYVTKPESSTHSLFPELAPARISWPFAGTCASSSGGEEDPLYCPDAYRKASEKMYDLLKDNEYAFYDETSETLGNLLLSENTFSRQPYVANGYIGSRIPNVGFGFAYDAINIWVNDSAIPGALNNGWPLRNQRYAGSFVSDFYSLQEKLNSTNFAELDKDGYSTVISSIPDWTDLSIMIHRGPGEHNVEYINPTDVKLDKITDYMQNLSMRDGIVTTKFVYDNNLFVTTRTLAHRSIYPLGIVDMEIELLPQATENGLHEASVELEICDTFNFTTSHRTVLADFGHDKKNEGIYMIVEPENVPYSNASMFSYFDIPSRDEYTVAKTNDSVSQCTRRVLTTDSRENSTFIVRKFTGIVSSEYDNNNPEHMSNLERATAVVMENKGDYKNLLKMHRDHWKRLYADASIEIPSDGLLEMTAKSSIYHLLANSRSHNVSQSRGLPVPPSGLSSDSYGGMVFWDADVWMLPALLPFFPEIAKQMSAYRNASLAQAKENAKKYGLQGAIFPWTSGRFANCTSTGPCVDYEYHINVDIALSSLYIYMSGEEDEEKSEEYLRYTTWPFIENAAKMFTDYVKWNDTLQQYTTHNLTDPDEFANHVDNGAFTNAGIKSIMGWAHDIANHLGLDPDPKWTEIAEKIHIPISDTNITLEYTGMNSSVDIKQADVVLMTYPLGYFTETSQPRNAIKDIYYYSERQSASGPAMTYPVFVAASASLLNSGSSSQSYLYKSVVPYLRSPFAQFSEQSDDNFLTNGLTQPAFPFLTANGGYLQSILFGLTGLRYSYEVDKDTGKMHRLLKFNPISLPMFPGGIRINNFKYMGQVLDILLTDNEGIIKHKKGNKSILIKIPDRGDIPDVKPDEYTQINGTSVNVKRAVPSGESYHTIEPGTVFKTPLYNPKRNMANNIVESKRATNITVGVPGDVAVSAIDGNNYTHWQPANKKQPGRILIDMGNGTANEIKSGKILWGNRPAKSFSLSILPQFDQITQNMTSVLSQPSSHNCSNDNGWDSNSNCKYQEEEENIDAAIKDVFEWYGMDLQSVIENYPELSNVSMGFIKLVDHYNVTPSYPWKNVNSTRIELTLGNETNFVVDYSKVPELNLNNNLGVDLQSKDTRWRKPRFVVLTVFDTYDDDDEVKGATIKELSLFDN</sequence>
<dbReference type="Proteomes" id="UP000065495">
    <property type="component" value="Chromosome 7"/>
</dbReference>
<proteinExistence type="inferred from homology"/>
<dbReference type="AlphaFoldDB" id="W0TEC0"/>
<dbReference type="FunFam" id="1.50.10.10:FF:000032">
    <property type="entry name" value="Vacuolar acid trehalase"/>
    <property type="match status" value="1"/>
</dbReference>
<dbReference type="InterPro" id="IPR005196">
    <property type="entry name" value="Glyco_hydro_65_N"/>
</dbReference>
<dbReference type="InterPro" id="IPR008928">
    <property type="entry name" value="6-hairpin_glycosidase_sf"/>
</dbReference>
<evidence type="ECO:0000256" key="6">
    <source>
        <dbReference type="ARBA" id="ARBA00022764"/>
    </source>
</evidence>
<keyword evidence="7" id="KW-0378">Hydrolase</keyword>
<keyword evidence="8" id="KW-0812">Transmembrane</keyword>
<dbReference type="GO" id="GO:0005993">
    <property type="term" value="P:trehalose catabolic process"/>
    <property type="evidence" value="ECO:0007669"/>
    <property type="project" value="TreeGrafter"/>
</dbReference>
<evidence type="ECO:0000313" key="13">
    <source>
        <dbReference type="Proteomes" id="UP000065495"/>
    </source>
</evidence>
<evidence type="ECO:0000256" key="8">
    <source>
        <dbReference type="ARBA" id="ARBA00022968"/>
    </source>
</evidence>
<dbReference type="OrthoDB" id="200349at2759"/>
<organism evidence="12 13">
    <name type="scientific">Kluyveromyces marxianus (strain DMKU3-1042 / BCC 29191 / NBRC 104275)</name>
    <name type="common">Yeast</name>
    <name type="synonym">Candida kefyr</name>
    <dbReference type="NCBI Taxonomy" id="1003335"/>
    <lineage>
        <taxon>Eukaryota</taxon>
        <taxon>Fungi</taxon>
        <taxon>Dikarya</taxon>
        <taxon>Ascomycota</taxon>
        <taxon>Saccharomycotina</taxon>
        <taxon>Saccharomycetes</taxon>
        <taxon>Saccharomycetales</taxon>
        <taxon>Saccharomycetaceae</taxon>
        <taxon>Kluyveromyces</taxon>
    </lineage>
</organism>
<feature type="domain" description="Glycoside hydrolase family 65 N-terminal" evidence="11">
    <location>
        <begin position="103"/>
        <end position="378"/>
    </location>
</feature>
<dbReference type="GO" id="GO:0016020">
    <property type="term" value="C:membrane"/>
    <property type="evidence" value="ECO:0007669"/>
    <property type="project" value="UniProtKB-SubCell"/>
</dbReference>
<dbReference type="GO" id="GO:0009277">
    <property type="term" value="C:fungal-type cell wall"/>
    <property type="evidence" value="ECO:0007669"/>
    <property type="project" value="TreeGrafter"/>
</dbReference>
<dbReference type="GO" id="GO:0015976">
    <property type="term" value="P:carbon utilization"/>
    <property type="evidence" value="ECO:0007669"/>
    <property type="project" value="UniProtKB-ARBA"/>
</dbReference>
<evidence type="ECO:0000256" key="5">
    <source>
        <dbReference type="ARBA" id="ARBA00012757"/>
    </source>
</evidence>